<dbReference type="EMBL" id="JNBR01000559">
    <property type="protein sequence ID" value="OQR91033.1"/>
    <property type="molecule type" value="Genomic_DNA"/>
</dbReference>
<dbReference type="PANTHER" id="PTHR12436">
    <property type="entry name" value="80 KDA MCM3-ASSOCIATED PROTEIN"/>
    <property type="match status" value="1"/>
</dbReference>
<dbReference type="InterPro" id="IPR045107">
    <property type="entry name" value="SAC3/GANP/THP3"/>
</dbReference>
<evidence type="ECO:0000313" key="3">
    <source>
        <dbReference type="Proteomes" id="UP000243579"/>
    </source>
</evidence>
<keyword evidence="2" id="KW-0675">Receptor</keyword>
<keyword evidence="3" id="KW-1185">Reference proteome</keyword>
<dbReference type="Pfam" id="PF03399">
    <property type="entry name" value="SAC3_GANP"/>
    <property type="match status" value="1"/>
</dbReference>
<accession>A0A1V9YZD5</accession>
<protein>
    <submittedName>
        <fullName evidence="2">Leukocyte receptor cluster member 8</fullName>
    </submittedName>
</protein>
<evidence type="ECO:0000313" key="2">
    <source>
        <dbReference type="EMBL" id="OQR91033.1"/>
    </source>
</evidence>
<evidence type="ECO:0000259" key="1">
    <source>
        <dbReference type="PROSITE" id="PS50250"/>
    </source>
</evidence>
<name>A0A1V9YZD5_ACHHY</name>
<dbReference type="PROSITE" id="PS50250">
    <property type="entry name" value="PCI"/>
    <property type="match status" value="1"/>
</dbReference>
<dbReference type="STRING" id="1202772.A0A1V9YZD5"/>
<reference evidence="2 3" key="1">
    <citation type="journal article" date="2014" name="Genome Biol. Evol.">
        <title>The secreted proteins of Achlya hypogyna and Thraustotheca clavata identify the ancestral oomycete secretome and reveal gene acquisitions by horizontal gene transfer.</title>
        <authorList>
            <person name="Misner I."/>
            <person name="Blouin N."/>
            <person name="Leonard G."/>
            <person name="Richards T.A."/>
            <person name="Lane C.E."/>
        </authorList>
    </citation>
    <scope>NUCLEOTIDE SEQUENCE [LARGE SCALE GENOMIC DNA]</scope>
    <source>
        <strain evidence="2 3">ATCC 48635</strain>
    </source>
</reference>
<dbReference type="Gene3D" id="1.25.40.990">
    <property type="match status" value="1"/>
</dbReference>
<feature type="domain" description="PCI" evidence="1">
    <location>
        <begin position="121"/>
        <end position="297"/>
    </location>
</feature>
<dbReference type="GO" id="GO:0005634">
    <property type="term" value="C:nucleus"/>
    <property type="evidence" value="ECO:0007669"/>
    <property type="project" value="TreeGrafter"/>
</dbReference>
<dbReference type="InterPro" id="IPR000717">
    <property type="entry name" value="PCI_dom"/>
</dbReference>
<organism evidence="2 3">
    <name type="scientific">Achlya hypogyna</name>
    <name type="common">Oomycete</name>
    <name type="synonym">Protoachlya hypogyna</name>
    <dbReference type="NCBI Taxonomy" id="1202772"/>
    <lineage>
        <taxon>Eukaryota</taxon>
        <taxon>Sar</taxon>
        <taxon>Stramenopiles</taxon>
        <taxon>Oomycota</taxon>
        <taxon>Saprolegniomycetes</taxon>
        <taxon>Saprolegniales</taxon>
        <taxon>Achlyaceae</taxon>
        <taxon>Achlya</taxon>
    </lineage>
</organism>
<comment type="caution">
    <text evidence="2">The sequence shown here is derived from an EMBL/GenBank/DDBJ whole genome shotgun (WGS) entry which is preliminary data.</text>
</comment>
<dbReference type="OrthoDB" id="199574at2759"/>
<dbReference type="InterPro" id="IPR005062">
    <property type="entry name" value="SAC3/GANP/THP3_conserved"/>
</dbReference>
<sequence>MARPSPGPPTPQLADSELNWDALVIKGTSSVIEKDYLRLTSAPNPASVRPEPVLAQALKLVESKWRAKSCDYTYVCNQMKSIRQDCTSSAPILVYQVQHIKNELTVRVYEVHARMAIQMRDLNEFNQCQTQLAQLYDHGLAGCRTEFLAYRVLYSVFVNLQATGDANAGAVALTQVLASVRAEHRADATVAHALEVREAVALHDYARFFSLYTGAPPLSAGIMESYIDIMRLQALRIMCKAYLPTLPLAFIKNALRLEGADGDAFVAKAGAVFVDAKARDVLVDTKASEIVATRGNANDLV</sequence>
<gene>
    <name evidence="2" type="ORF">ACHHYP_05030</name>
</gene>
<dbReference type="AlphaFoldDB" id="A0A1V9YZD5"/>
<dbReference type="PANTHER" id="PTHR12436:SF4">
    <property type="entry name" value="LEUKOCYTE RECEPTOR CLUSTER MEMBER 8"/>
    <property type="match status" value="1"/>
</dbReference>
<proteinExistence type="predicted"/>
<dbReference type="Proteomes" id="UP000243579">
    <property type="component" value="Unassembled WGS sequence"/>
</dbReference>